<keyword evidence="2" id="KW-1185">Reference proteome</keyword>
<dbReference type="Proteomes" id="UP000078046">
    <property type="component" value="Unassembled WGS sequence"/>
</dbReference>
<sequence length="90" mass="10630">MDKQLQFLKIKYPNQNVGFPPSTYLKVTQALYSGATNEVKRIYEQYIDFKESSHNSYNLLQLKTNYTINRFAFEDHKEVTSKIKKYGIVI</sequence>
<reference evidence="1 2" key="1">
    <citation type="submission" date="2016-04" db="EMBL/GenBank/DDBJ databases">
        <title>The genome of Intoshia linei affirms orthonectids as highly simplified spiralians.</title>
        <authorList>
            <person name="Mikhailov K.V."/>
            <person name="Slusarev G.S."/>
            <person name="Nikitin M.A."/>
            <person name="Logacheva M.D."/>
            <person name="Penin A."/>
            <person name="Aleoshin V."/>
            <person name="Panchin Y.V."/>
        </authorList>
    </citation>
    <scope>NUCLEOTIDE SEQUENCE [LARGE SCALE GENOMIC DNA]</scope>
    <source>
        <strain evidence="1">Intl2013</strain>
        <tissue evidence="1">Whole animal</tissue>
    </source>
</reference>
<accession>A0A177AWA3</accession>
<evidence type="ECO:0000313" key="1">
    <source>
        <dbReference type="EMBL" id="OAF66298.1"/>
    </source>
</evidence>
<dbReference type="EMBL" id="LWCA01000975">
    <property type="protein sequence ID" value="OAF66298.1"/>
    <property type="molecule type" value="Genomic_DNA"/>
</dbReference>
<dbReference type="AlphaFoldDB" id="A0A177AWA3"/>
<evidence type="ECO:0000313" key="2">
    <source>
        <dbReference type="Proteomes" id="UP000078046"/>
    </source>
</evidence>
<gene>
    <name evidence="1" type="ORF">A3Q56_05975</name>
</gene>
<name>A0A177AWA3_9BILA</name>
<comment type="caution">
    <text evidence="1">The sequence shown here is derived from an EMBL/GenBank/DDBJ whole genome shotgun (WGS) entry which is preliminary data.</text>
</comment>
<proteinExistence type="predicted"/>
<protein>
    <submittedName>
        <fullName evidence="1">Uncharacterized protein</fullName>
    </submittedName>
</protein>
<organism evidence="1 2">
    <name type="scientific">Intoshia linei</name>
    <dbReference type="NCBI Taxonomy" id="1819745"/>
    <lineage>
        <taxon>Eukaryota</taxon>
        <taxon>Metazoa</taxon>
        <taxon>Spiralia</taxon>
        <taxon>Lophotrochozoa</taxon>
        <taxon>Mesozoa</taxon>
        <taxon>Orthonectida</taxon>
        <taxon>Rhopaluridae</taxon>
        <taxon>Intoshia</taxon>
    </lineage>
</organism>